<organism evidence="3 4">
    <name type="scientific">Rubritalea tangerina</name>
    <dbReference type="NCBI Taxonomy" id="430798"/>
    <lineage>
        <taxon>Bacteria</taxon>
        <taxon>Pseudomonadati</taxon>
        <taxon>Verrucomicrobiota</taxon>
        <taxon>Verrucomicrobiia</taxon>
        <taxon>Verrucomicrobiales</taxon>
        <taxon>Rubritaleaceae</taxon>
        <taxon>Rubritalea</taxon>
    </lineage>
</organism>
<evidence type="ECO:0000313" key="4">
    <source>
        <dbReference type="Proteomes" id="UP001597389"/>
    </source>
</evidence>
<accession>A0ABW4Z997</accession>
<evidence type="ECO:0000313" key="3">
    <source>
        <dbReference type="EMBL" id="MFD2158576.1"/>
    </source>
</evidence>
<protein>
    <submittedName>
        <fullName evidence="3">PEP-CTERM sorting domain-containing protein</fullName>
    </submittedName>
</protein>
<keyword evidence="1" id="KW-0732">Signal</keyword>
<gene>
    <name evidence="3" type="ORF">ACFSW8_06680</name>
</gene>
<feature type="signal peptide" evidence="1">
    <location>
        <begin position="1"/>
        <end position="24"/>
    </location>
</feature>
<dbReference type="EMBL" id="JBHUJB010000028">
    <property type="protein sequence ID" value="MFD2158576.1"/>
    <property type="molecule type" value="Genomic_DNA"/>
</dbReference>
<sequence length="241" mass="24798">MKHTPLTSIACALTLTLGSASLTAATISINFVGNTNLNNVGADSPTSIVGLNGVQAQDWVNLAGTSATDADIDGASGSATISFSTNWRFNTGGTSGTENHNMMDGAIRLGGTGDSAPVISNLGTDFTSSGYDVYVYFGSDSHNRVHRFTLTPTGDSTSNNSGTENLTQAYNGAFTETNADGDVGNYLVFRGITASEFTLSDNGTSPGKPGVAGIEIVAVPEPSLSLLLGLGGFSLTLRRRR</sequence>
<feature type="domain" description="Ice-binding protein C-terminal" evidence="2">
    <location>
        <begin position="218"/>
        <end position="240"/>
    </location>
</feature>
<name>A0ABW4Z997_9BACT</name>
<dbReference type="NCBIfam" id="TIGR02595">
    <property type="entry name" value="PEP_CTERM"/>
    <property type="match status" value="1"/>
</dbReference>
<dbReference type="Pfam" id="PF07589">
    <property type="entry name" value="PEP-CTERM"/>
    <property type="match status" value="1"/>
</dbReference>
<feature type="chain" id="PRO_5046519354" evidence="1">
    <location>
        <begin position="25"/>
        <end position="241"/>
    </location>
</feature>
<dbReference type="Proteomes" id="UP001597389">
    <property type="component" value="Unassembled WGS sequence"/>
</dbReference>
<evidence type="ECO:0000259" key="2">
    <source>
        <dbReference type="Pfam" id="PF07589"/>
    </source>
</evidence>
<proteinExistence type="predicted"/>
<comment type="caution">
    <text evidence="3">The sequence shown here is derived from an EMBL/GenBank/DDBJ whole genome shotgun (WGS) entry which is preliminary data.</text>
</comment>
<evidence type="ECO:0000256" key="1">
    <source>
        <dbReference type="SAM" id="SignalP"/>
    </source>
</evidence>
<keyword evidence="4" id="KW-1185">Reference proteome</keyword>
<dbReference type="RefSeq" id="WP_377086713.1">
    <property type="nucleotide sequence ID" value="NZ_JBHSJL010000014.1"/>
</dbReference>
<reference evidence="4" key="1">
    <citation type="journal article" date="2019" name="Int. J. Syst. Evol. Microbiol.">
        <title>The Global Catalogue of Microorganisms (GCM) 10K type strain sequencing project: providing services to taxonomists for standard genome sequencing and annotation.</title>
        <authorList>
            <consortium name="The Broad Institute Genomics Platform"/>
            <consortium name="The Broad Institute Genome Sequencing Center for Infectious Disease"/>
            <person name="Wu L."/>
            <person name="Ma J."/>
        </authorList>
    </citation>
    <scope>NUCLEOTIDE SEQUENCE [LARGE SCALE GENOMIC DNA]</scope>
    <source>
        <strain evidence="4">CCUG 57942</strain>
    </source>
</reference>
<dbReference type="InterPro" id="IPR013424">
    <property type="entry name" value="Ice-binding_C"/>
</dbReference>